<organism evidence="1 2">
    <name type="scientific">Corynebacterium propinquum</name>
    <dbReference type="NCBI Taxonomy" id="43769"/>
    <lineage>
        <taxon>Bacteria</taxon>
        <taxon>Bacillati</taxon>
        <taxon>Actinomycetota</taxon>
        <taxon>Actinomycetes</taxon>
        <taxon>Mycobacteriales</taxon>
        <taxon>Corynebacteriaceae</taxon>
        <taxon>Corynebacterium</taxon>
    </lineage>
</organism>
<evidence type="ECO:0000313" key="1">
    <source>
        <dbReference type="EMBL" id="MDK4326165.1"/>
    </source>
</evidence>
<dbReference type="AlphaFoldDB" id="A0AAP4BTI4"/>
<proteinExistence type="predicted"/>
<sequence length="137" mass="14045">MAIKSTIVGPGTLKFTAPSAMDISTQVTKCEISPKPNRGDSLTTLSGESISGTSTYTAELTVSAIQDLTTSGFVAWSYTNAGKEGTFEYKPNTAGGATVTGKCVIDPVTIGGEVGSRATSEFTFDCPSLPTFKGGTA</sequence>
<dbReference type="RefSeq" id="WP_049167469.1">
    <property type="nucleotide sequence ID" value="NZ_JASNUG010000002.1"/>
</dbReference>
<reference evidence="1" key="1">
    <citation type="submission" date="2023-05" db="EMBL/GenBank/DDBJ databases">
        <title>Metabolic capabilities are highly conserved among human nasal-associated Corynebacterium species in pangenomic analyses.</title>
        <authorList>
            <person name="Tran T.H."/>
            <person name="Roberts A.Q."/>
            <person name="Escapa I.F."/>
            <person name="Gao W."/>
            <person name="Conlan S."/>
            <person name="Kong H."/>
            <person name="Segre J.A."/>
            <person name="Kelly M.S."/>
            <person name="Lemon K.P."/>
        </authorList>
    </citation>
    <scope>NUCLEOTIDE SEQUENCE</scope>
    <source>
        <strain evidence="1">KPL2654</strain>
    </source>
</reference>
<evidence type="ECO:0008006" key="3">
    <source>
        <dbReference type="Google" id="ProtNLM"/>
    </source>
</evidence>
<dbReference type="Proteomes" id="UP001226160">
    <property type="component" value="Unassembled WGS sequence"/>
</dbReference>
<evidence type="ECO:0000313" key="2">
    <source>
        <dbReference type="Proteomes" id="UP001226160"/>
    </source>
</evidence>
<comment type="caution">
    <text evidence="1">The sequence shown here is derived from an EMBL/GenBank/DDBJ whole genome shotgun (WGS) entry which is preliminary data.</text>
</comment>
<dbReference type="EMBL" id="JASNVP010000005">
    <property type="protein sequence ID" value="MDK4326165.1"/>
    <property type="molecule type" value="Genomic_DNA"/>
</dbReference>
<accession>A0AAP4BTI4</accession>
<name>A0AAP4BTI4_9CORY</name>
<gene>
    <name evidence="1" type="ORF">QPX54_06510</name>
</gene>
<protein>
    <recommendedName>
        <fullName evidence="3">Phage tail protein</fullName>
    </recommendedName>
</protein>